<proteinExistence type="predicted"/>
<protein>
    <submittedName>
        <fullName evidence="2">Uncharacterized protein</fullName>
    </submittedName>
</protein>
<name>A0A3P7NQ11_DIBLA</name>
<accession>A0A3P7NQ11</accession>
<evidence type="ECO:0000256" key="1">
    <source>
        <dbReference type="SAM" id="MobiDB-lite"/>
    </source>
</evidence>
<dbReference type="EMBL" id="UYRU01051069">
    <property type="protein sequence ID" value="VDN11259.1"/>
    <property type="molecule type" value="Genomic_DNA"/>
</dbReference>
<evidence type="ECO:0000313" key="3">
    <source>
        <dbReference type="Proteomes" id="UP000281553"/>
    </source>
</evidence>
<keyword evidence="3" id="KW-1185">Reference proteome</keyword>
<dbReference type="Proteomes" id="UP000281553">
    <property type="component" value="Unassembled WGS sequence"/>
</dbReference>
<reference evidence="2 3" key="1">
    <citation type="submission" date="2018-11" db="EMBL/GenBank/DDBJ databases">
        <authorList>
            <consortium name="Pathogen Informatics"/>
        </authorList>
    </citation>
    <scope>NUCLEOTIDE SEQUENCE [LARGE SCALE GENOMIC DNA]</scope>
</reference>
<dbReference type="AlphaFoldDB" id="A0A3P7NQ11"/>
<feature type="region of interest" description="Disordered" evidence="1">
    <location>
        <begin position="45"/>
        <end position="82"/>
    </location>
</feature>
<evidence type="ECO:0000313" key="2">
    <source>
        <dbReference type="EMBL" id="VDN11259.1"/>
    </source>
</evidence>
<gene>
    <name evidence="2" type="ORF">DILT_LOCUS7090</name>
</gene>
<sequence length="120" mass="13686">MVRRTQPLNYLEVFTVAFSTFQSILGEWKLACKGRLRFFDYAQGTELDGPDSVTDEPEPVDIKPSSSSSRNSRKLPQSVREKLQVPADLNQNEVLQHLVDRIFQLAQPPKASTCLYSRRT</sequence>
<organism evidence="2 3">
    <name type="scientific">Dibothriocephalus latus</name>
    <name type="common">Fish tapeworm</name>
    <name type="synonym">Diphyllobothrium latum</name>
    <dbReference type="NCBI Taxonomy" id="60516"/>
    <lineage>
        <taxon>Eukaryota</taxon>
        <taxon>Metazoa</taxon>
        <taxon>Spiralia</taxon>
        <taxon>Lophotrochozoa</taxon>
        <taxon>Platyhelminthes</taxon>
        <taxon>Cestoda</taxon>
        <taxon>Eucestoda</taxon>
        <taxon>Diphyllobothriidea</taxon>
        <taxon>Diphyllobothriidae</taxon>
        <taxon>Dibothriocephalus</taxon>
    </lineage>
</organism>